<dbReference type="OrthoDB" id="9791546at2"/>
<keyword evidence="2" id="KW-0813">Transport</keyword>
<dbReference type="InterPro" id="IPR003593">
    <property type="entry name" value="AAA+_ATPase"/>
</dbReference>
<accession>A0A1H9PHQ0</accession>
<keyword evidence="3" id="KW-0547">Nucleotide-binding</keyword>
<dbReference type="Proteomes" id="UP000182471">
    <property type="component" value="Unassembled WGS sequence"/>
</dbReference>
<dbReference type="InterPro" id="IPR017871">
    <property type="entry name" value="ABC_transporter-like_CS"/>
</dbReference>
<dbReference type="GO" id="GO:0005524">
    <property type="term" value="F:ATP binding"/>
    <property type="evidence" value="ECO:0007669"/>
    <property type="project" value="UniProtKB-KW"/>
</dbReference>
<evidence type="ECO:0000259" key="5">
    <source>
        <dbReference type="PROSITE" id="PS50893"/>
    </source>
</evidence>
<evidence type="ECO:0000256" key="2">
    <source>
        <dbReference type="ARBA" id="ARBA00022448"/>
    </source>
</evidence>
<dbReference type="AlphaFoldDB" id="A0A1H9PHQ0"/>
<proteinExistence type="inferred from homology"/>
<evidence type="ECO:0000256" key="3">
    <source>
        <dbReference type="ARBA" id="ARBA00022741"/>
    </source>
</evidence>
<evidence type="ECO:0000256" key="4">
    <source>
        <dbReference type="ARBA" id="ARBA00022840"/>
    </source>
</evidence>
<evidence type="ECO:0000313" key="6">
    <source>
        <dbReference type="EMBL" id="SER47395.1"/>
    </source>
</evidence>
<feature type="domain" description="ABC transporter" evidence="5">
    <location>
        <begin position="2"/>
        <end position="223"/>
    </location>
</feature>
<protein>
    <submittedName>
        <fullName evidence="6">Putative ABC transport system ATP-binding protein</fullName>
    </submittedName>
</protein>
<sequence length="223" mass="24609">MIKLINICKTFKTESSSQQILDNVNFSILPEDFITIAGPSGCGKSTLLSIISLLTTPDEGKITYNGTNVDFSSQKQLEKLRINYTGLIFQNPNLISSLSVLENILLPADYKKYGKKSIINKAKKLLDEVGLSSKINADVTKLSGGEQQRVSIVRALINEPKVLFCDEPTGALDQKTSGQILQLLLDVAKKNKTAIVMVTHDNNIWQKGTRKVRLQEGNLIEMA</sequence>
<comment type="similarity">
    <text evidence="1">Belongs to the ABC transporter superfamily.</text>
</comment>
<dbReference type="CDD" id="cd03255">
    <property type="entry name" value="ABC_MJ0796_LolCDE_FtsE"/>
    <property type="match status" value="1"/>
</dbReference>
<dbReference type="SUPFAM" id="SSF52540">
    <property type="entry name" value="P-loop containing nucleoside triphosphate hydrolases"/>
    <property type="match status" value="1"/>
</dbReference>
<evidence type="ECO:0000313" key="7">
    <source>
        <dbReference type="Proteomes" id="UP000182471"/>
    </source>
</evidence>
<dbReference type="Gene3D" id="3.40.50.300">
    <property type="entry name" value="P-loop containing nucleotide triphosphate hydrolases"/>
    <property type="match status" value="1"/>
</dbReference>
<dbReference type="PANTHER" id="PTHR42798">
    <property type="entry name" value="LIPOPROTEIN-RELEASING SYSTEM ATP-BINDING PROTEIN LOLD"/>
    <property type="match status" value="1"/>
</dbReference>
<dbReference type="EMBL" id="FOGW01000004">
    <property type="protein sequence ID" value="SER47395.1"/>
    <property type="molecule type" value="Genomic_DNA"/>
</dbReference>
<dbReference type="SMART" id="SM00382">
    <property type="entry name" value="AAA"/>
    <property type="match status" value="1"/>
</dbReference>
<dbReference type="InterPro" id="IPR017911">
    <property type="entry name" value="MacB-like_ATP-bd"/>
</dbReference>
<dbReference type="Pfam" id="PF00005">
    <property type="entry name" value="ABC_tran"/>
    <property type="match status" value="1"/>
</dbReference>
<gene>
    <name evidence="6" type="ORF">SAMN02910429_00259</name>
</gene>
<organism evidence="6 7">
    <name type="scientific">Lachnobacterium bovis</name>
    <dbReference type="NCBI Taxonomy" id="140626"/>
    <lineage>
        <taxon>Bacteria</taxon>
        <taxon>Bacillati</taxon>
        <taxon>Bacillota</taxon>
        <taxon>Clostridia</taxon>
        <taxon>Lachnospirales</taxon>
        <taxon>Lachnospiraceae</taxon>
        <taxon>Lachnobacterium</taxon>
    </lineage>
</organism>
<name>A0A1H9PHQ0_9FIRM</name>
<dbReference type="PANTHER" id="PTHR42798:SF7">
    <property type="entry name" value="ALPHA-D-RIBOSE 1-METHYLPHOSPHONATE 5-TRIPHOSPHATE SYNTHASE SUBUNIT PHNL"/>
    <property type="match status" value="1"/>
</dbReference>
<dbReference type="InterPro" id="IPR003439">
    <property type="entry name" value="ABC_transporter-like_ATP-bd"/>
</dbReference>
<evidence type="ECO:0000256" key="1">
    <source>
        <dbReference type="ARBA" id="ARBA00005417"/>
    </source>
</evidence>
<reference evidence="7" key="1">
    <citation type="submission" date="2016-10" db="EMBL/GenBank/DDBJ databases">
        <authorList>
            <person name="Varghese N."/>
            <person name="Submissions S."/>
        </authorList>
    </citation>
    <scope>NUCLEOTIDE SEQUENCE [LARGE SCALE GENOMIC DNA]</scope>
    <source>
        <strain evidence="7">S1b</strain>
    </source>
</reference>
<dbReference type="PROSITE" id="PS00211">
    <property type="entry name" value="ABC_TRANSPORTER_1"/>
    <property type="match status" value="1"/>
</dbReference>
<dbReference type="InterPro" id="IPR027417">
    <property type="entry name" value="P-loop_NTPase"/>
</dbReference>
<dbReference type="GO" id="GO:0016887">
    <property type="term" value="F:ATP hydrolysis activity"/>
    <property type="evidence" value="ECO:0007669"/>
    <property type="project" value="InterPro"/>
</dbReference>
<keyword evidence="7" id="KW-1185">Reference proteome</keyword>
<keyword evidence="4 6" id="KW-0067">ATP-binding</keyword>
<dbReference type="RefSeq" id="WP_022749290.1">
    <property type="nucleotide sequence ID" value="NZ_FOGW01000004.1"/>
</dbReference>
<dbReference type="PROSITE" id="PS50893">
    <property type="entry name" value="ABC_TRANSPORTER_2"/>
    <property type="match status" value="1"/>
</dbReference>